<keyword evidence="3" id="KW-1185">Reference proteome</keyword>
<dbReference type="OrthoDB" id="515428at2"/>
<accession>A0A1R1QPU8</accession>
<organism evidence="2 3">
    <name type="scientific">Bacillus swezeyi</name>
    <dbReference type="NCBI Taxonomy" id="1925020"/>
    <lineage>
        <taxon>Bacteria</taxon>
        <taxon>Bacillati</taxon>
        <taxon>Bacillota</taxon>
        <taxon>Bacilli</taxon>
        <taxon>Bacillales</taxon>
        <taxon>Bacillaceae</taxon>
        <taxon>Bacillus</taxon>
    </lineage>
</organism>
<proteinExistence type="predicted"/>
<keyword evidence="2" id="KW-0238">DNA-binding</keyword>
<dbReference type="EMBL" id="MTJL01000014">
    <property type="protein sequence ID" value="OMI06690.1"/>
    <property type="molecule type" value="Genomic_DNA"/>
</dbReference>
<dbReference type="InterPro" id="IPR010093">
    <property type="entry name" value="SinI_DNA-bd"/>
</dbReference>
<dbReference type="Pfam" id="PF12728">
    <property type="entry name" value="HTH_17"/>
    <property type="match status" value="1"/>
</dbReference>
<protein>
    <submittedName>
        <fullName evidence="2">DNA-binding protein</fullName>
    </submittedName>
</protein>
<name>A0A1R1RP82_9BACI</name>
<reference evidence="2 3" key="1">
    <citation type="submission" date="2017-01" db="EMBL/GenBank/DDBJ databases">
        <title>Bacillus phylogenomics.</title>
        <authorList>
            <person name="Dunlap C."/>
        </authorList>
    </citation>
    <scope>NUCLEOTIDE SEQUENCE [LARGE SCALE GENOMIC DNA]</scope>
    <source>
        <strain evidence="2 3">NRRL B-41282</strain>
    </source>
</reference>
<sequence>MTRNTLTVQEAADYLGVHHDTIYAMVRENQIPHFRVRKRIFFTRPSIDAWINAQENKIIEKACESL</sequence>
<dbReference type="NCBIfam" id="TIGR01764">
    <property type="entry name" value="excise"/>
    <property type="match status" value="1"/>
</dbReference>
<dbReference type="Gene3D" id="3.90.105.50">
    <property type="match status" value="1"/>
</dbReference>
<feature type="domain" description="Helix-turn-helix" evidence="1">
    <location>
        <begin position="6"/>
        <end position="54"/>
    </location>
</feature>
<dbReference type="AlphaFoldDB" id="A0A1R1RP82"/>
<dbReference type="InterPro" id="IPR009061">
    <property type="entry name" value="DNA-bd_dom_put_sf"/>
</dbReference>
<dbReference type="InterPro" id="IPR038148">
    <property type="entry name" value="Tn1545/Tn916_Xis"/>
</dbReference>
<dbReference type="InterPro" id="IPR041657">
    <property type="entry name" value="HTH_17"/>
</dbReference>
<accession>A0A1R1RP82</accession>
<gene>
    <name evidence="2" type="ORF">BW143_08730</name>
</gene>
<evidence type="ECO:0000313" key="3">
    <source>
        <dbReference type="Proteomes" id="UP000187367"/>
    </source>
</evidence>
<evidence type="ECO:0000313" key="2">
    <source>
        <dbReference type="EMBL" id="OMI06690.1"/>
    </source>
</evidence>
<evidence type="ECO:0000259" key="1">
    <source>
        <dbReference type="Pfam" id="PF12728"/>
    </source>
</evidence>
<dbReference type="GO" id="GO:0003677">
    <property type="term" value="F:DNA binding"/>
    <property type="evidence" value="ECO:0007669"/>
    <property type="project" value="UniProtKB-KW"/>
</dbReference>
<dbReference type="RefSeq" id="WP_076762532.1">
    <property type="nucleotide sequence ID" value="NZ_JARMMI010000007.1"/>
</dbReference>
<dbReference type="Proteomes" id="UP000187367">
    <property type="component" value="Unassembled WGS sequence"/>
</dbReference>
<dbReference type="SUPFAM" id="SSF46955">
    <property type="entry name" value="Putative DNA-binding domain"/>
    <property type="match status" value="1"/>
</dbReference>
<comment type="caution">
    <text evidence="2">The sequence shown here is derived from an EMBL/GenBank/DDBJ whole genome shotgun (WGS) entry which is preliminary data.</text>
</comment>